<dbReference type="Gene3D" id="3.10.129.10">
    <property type="entry name" value="Hotdog Thioesterase"/>
    <property type="match status" value="1"/>
</dbReference>
<dbReference type="GO" id="GO:0009062">
    <property type="term" value="P:fatty acid catabolic process"/>
    <property type="evidence" value="ECO:0007669"/>
    <property type="project" value="TreeGrafter"/>
</dbReference>
<protein>
    <submittedName>
        <fullName evidence="5">Acyl-CoA thioesterase YciA</fullName>
    </submittedName>
</protein>
<reference evidence="5 6" key="1">
    <citation type="submission" date="2016-10" db="EMBL/GenBank/DDBJ databases">
        <authorList>
            <person name="Varghese N."/>
            <person name="Submissions S."/>
        </authorList>
    </citation>
    <scope>NUCLEOTIDE SEQUENCE [LARGE SCALE GENOMIC DNA]</scope>
    <source>
        <strain evidence="5 6">LMG 22274</strain>
    </source>
</reference>
<evidence type="ECO:0000256" key="1">
    <source>
        <dbReference type="ARBA" id="ARBA00010458"/>
    </source>
</evidence>
<dbReference type="InterPro" id="IPR033120">
    <property type="entry name" value="HOTDOG_ACOT"/>
</dbReference>
<dbReference type="InterPro" id="IPR040170">
    <property type="entry name" value="Cytosol_ACT"/>
</dbReference>
<comment type="similarity">
    <text evidence="1">Belongs to the acyl coenzyme A hydrolase family.</text>
</comment>
<comment type="caution">
    <text evidence="5">The sequence shown here is derived from an EMBL/GenBank/DDBJ whole genome shotgun (WGS) entry which is preliminary data.</text>
</comment>
<evidence type="ECO:0000259" key="4">
    <source>
        <dbReference type="PROSITE" id="PS51770"/>
    </source>
</evidence>
<dbReference type="GO" id="GO:0005829">
    <property type="term" value="C:cytosol"/>
    <property type="evidence" value="ECO:0007669"/>
    <property type="project" value="TreeGrafter"/>
</dbReference>
<name>A0AAQ1GD66_9BURK</name>
<dbReference type="CDD" id="cd03442">
    <property type="entry name" value="BFIT_BACH"/>
    <property type="match status" value="1"/>
</dbReference>
<evidence type="ECO:0000313" key="5">
    <source>
        <dbReference type="EMBL" id="SEJ32715.1"/>
    </source>
</evidence>
<dbReference type="SUPFAM" id="SSF54637">
    <property type="entry name" value="Thioesterase/thiol ester dehydrase-isomerase"/>
    <property type="match status" value="1"/>
</dbReference>
<dbReference type="AlphaFoldDB" id="A0AAQ1GD66"/>
<dbReference type="InterPro" id="IPR006683">
    <property type="entry name" value="Thioestr_dom"/>
</dbReference>
<gene>
    <name evidence="5" type="ORF">SAMN05216550_10422</name>
</gene>
<dbReference type="PROSITE" id="PS51770">
    <property type="entry name" value="HOTDOG_ACOT"/>
    <property type="match status" value="1"/>
</dbReference>
<keyword evidence="2 3" id="KW-0378">Hydrolase</keyword>
<dbReference type="Proteomes" id="UP000183529">
    <property type="component" value="Unassembled WGS sequence"/>
</dbReference>
<evidence type="ECO:0000256" key="2">
    <source>
        <dbReference type="ARBA" id="ARBA00022801"/>
    </source>
</evidence>
<accession>A0AAQ1GD66</accession>
<organism evidence="5 6">
    <name type="scientific">Paraburkholderia tropica</name>
    <dbReference type="NCBI Taxonomy" id="92647"/>
    <lineage>
        <taxon>Bacteria</taxon>
        <taxon>Pseudomonadati</taxon>
        <taxon>Pseudomonadota</taxon>
        <taxon>Betaproteobacteria</taxon>
        <taxon>Burkholderiales</taxon>
        <taxon>Burkholderiaceae</taxon>
        <taxon>Paraburkholderia</taxon>
    </lineage>
</organism>
<dbReference type="GO" id="GO:0052816">
    <property type="term" value="F:long-chain fatty acyl-CoA hydrolase activity"/>
    <property type="evidence" value="ECO:0007669"/>
    <property type="project" value="TreeGrafter"/>
</dbReference>
<evidence type="ECO:0000256" key="3">
    <source>
        <dbReference type="PROSITE-ProRule" id="PRU01106"/>
    </source>
</evidence>
<dbReference type="PANTHER" id="PTHR11049">
    <property type="entry name" value="ACYL COENZYME A THIOESTER HYDROLASE"/>
    <property type="match status" value="1"/>
</dbReference>
<dbReference type="InterPro" id="IPR029069">
    <property type="entry name" value="HotDog_dom_sf"/>
</dbReference>
<dbReference type="EMBL" id="FNZM01000004">
    <property type="protein sequence ID" value="SEJ32715.1"/>
    <property type="molecule type" value="Genomic_DNA"/>
</dbReference>
<dbReference type="GO" id="GO:0006637">
    <property type="term" value="P:acyl-CoA metabolic process"/>
    <property type="evidence" value="ECO:0007669"/>
    <property type="project" value="TreeGrafter"/>
</dbReference>
<dbReference type="PANTHER" id="PTHR11049:SF5">
    <property type="entry name" value="ACYL-COA THIOESTER HYDROLASE YCIA"/>
    <property type="match status" value="1"/>
</dbReference>
<dbReference type="Pfam" id="PF03061">
    <property type="entry name" value="4HBT"/>
    <property type="match status" value="1"/>
</dbReference>
<evidence type="ECO:0000313" key="6">
    <source>
        <dbReference type="Proteomes" id="UP000183529"/>
    </source>
</evidence>
<sequence>MPADTNPYGDIFGGWLVSQMDLAASAFASRHSGGRTVTAAIDAISFLRPVRVGDEVSVYASLLSVGRTSMSIAVEAWQRDRNSEDTQPVTKAKFTFVALDETGRPRPVQFQ</sequence>
<feature type="domain" description="HotDog ACOT-type" evidence="4">
    <location>
        <begin position="1"/>
        <end position="102"/>
    </location>
</feature>
<proteinExistence type="inferred from homology"/>